<dbReference type="GO" id="GO:0004803">
    <property type="term" value="F:transposase activity"/>
    <property type="evidence" value="ECO:0007669"/>
    <property type="project" value="InterPro"/>
</dbReference>
<dbReference type="Pfam" id="PF02371">
    <property type="entry name" value="Transposase_20"/>
    <property type="match status" value="1"/>
</dbReference>
<dbReference type="InterPro" id="IPR002525">
    <property type="entry name" value="Transp_IS110-like_N"/>
</dbReference>
<evidence type="ECO:0000259" key="1">
    <source>
        <dbReference type="Pfam" id="PF01548"/>
    </source>
</evidence>
<dbReference type="RefSeq" id="WP_153028066.1">
    <property type="nucleotide sequence ID" value="NZ_WIAO01000083.1"/>
</dbReference>
<dbReference type="Pfam" id="PF01548">
    <property type="entry name" value="DEDD_Tnp_IS110"/>
    <property type="match status" value="1"/>
</dbReference>
<feature type="domain" description="Transposase IS110-like N-terminal" evidence="1">
    <location>
        <begin position="16"/>
        <end position="161"/>
    </location>
</feature>
<dbReference type="NCBIfam" id="NF033542">
    <property type="entry name" value="transpos_IS110"/>
    <property type="match status" value="1"/>
</dbReference>
<feature type="domain" description="Transposase IS116/IS110/IS902 C-terminal" evidence="2">
    <location>
        <begin position="238"/>
        <end position="317"/>
    </location>
</feature>
<dbReference type="GO" id="GO:0003677">
    <property type="term" value="F:DNA binding"/>
    <property type="evidence" value="ECO:0007669"/>
    <property type="project" value="InterPro"/>
</dbReference>
<name>A0A6L5GH51_9ACTN</name>
<accession>A0A6L5GH51</accession>
<dbReference type="PANTHER" id="PTHR33055:SF16">
    <property type="entry name" value="TRANSPOSASE FOR INSERTION SEQUENCE ELEMENT IS1547"/>
    <property type="match status" value="1"/>
</dbReference>
<dbReference type="PANTHER" id="PTHR33055">
    <property type="entry name" value="TRANSPOSASE FOR INSERTION SEQUENCE ELEMENT IS1111A"/>
    <property type="match status" value="1"/>
</dbReference>
<sequence>MTAPRTSGRPVGHLVIGVDTHKAQHVAAAVEPSRGLIATASFDNTRAGHAALAAWAAALGPVAVFGIEGTASYGKTLTAALTGTGATVIEVNTYASSNRRSRGKSDALDAEAAAWAVIDGRATGVPKACNGPVEALRALMVARGGAVKARTESGNALKALLADDLDLAESCAGMNTRATALRLARLRPRHGADPTANRRIALRSIARRWLALDAEAADLEADLKARAEATAPALVAAFGISYVTAATILCAVGDNPERLGSEAALAKLAGVCPIPAGSGQTDGRHRLYRGGNRQLNRAIYTIAICRMHHDKRTRQFVAKRIQQGKSKKEIIRMLKRYIAREIYRLLQPATPTAMT</sequence>
<reference evidence="3 4" key="1">
    <citation type="submission" date="2019-10" db="EMBL/GenBank/DDBJ databases">
        <title>Glycomyces albidus sp. nov., a novel actinomycete isolated from rhizosphere soil of wheat (Triticum aestivum L.).</title>
        <authorList>
            <person name="Qian L."/>
        </authorList>
    </citation>
    <scope>NUCLEOTIDE SEQUENCE [LARGE SCALE GENOMIC DNA]</scope>
    <source>
        <strain evidence="3 4">NEAU-7082</strain>
    </source>
</reference>
<dbReference type="Proteomes" id="UP000477750">
    <property type="component" value="Unassembled WGS sequence"/>
</dbReference>
<gene>
    <name evidence="3" type="ORF">GFD30_26070</name>
</gene>
<comment type="caution">
    <text evidence="3">The sequence shown here is derived from an EMBL/GenBank/DDBJ whole genome shotgun (WGS) entry which is preliminary data.</text>
</comment>
<protein>
    <submittedName>
        <fullName evidence="3">IS110 family transposase</fullName>
    </submittedName>
</protein>
<dbReference type="InterPro" id="IPR047650">
    <property type="entry name" value="Transpos_IS110"/>
</dbReference>
<dbReference type="EMBL" id="WIAO01000083">
    <property type="protein sequence ID" value="MQM29000.1"/>
    <property type="molecule type" value="Genomic_DNA"/>
</dbReference>
<evidence type="ECO:0000313" key="4">
    <source>
        <dbReference type="Proteomes" id="UP000477750"/>
    </source>
</evidence>
<proteinExistence type="predicted"/>
<dbReference type="InterPro" id="IPR003346">
    <property type="entry name" value="Transposase_20"/>
</dbReference>
<evidence type="ECO:0000313" key="3">
    <source>
        <dbReference type="EMBL" id="MQM29000.1"/>
    </source>
</evidence>
<dbReference type="GO" id="GO:0006313">
    <property type="term" value="P:DNA transposition"/>
    <property type="evidence" value="ECO:0007669"/>
    <property type="project" value="InterPro"/>
</dbReference>
<dbReference type="AlphaFoldDB" id="A0A6L5GH51"/>
<organism evidence="3 4">
    <name type="scientific">Glycomyces albidus</name>
    <dbReference type="NCBI Taxonomy" id="2656774"/>
    <lineage>
        <taxon>Bacteria</taxon>
        <taxon>Bacillati</taxon>
        <taxon>Actinomycetota</taxon>
        <taxon>Actinomycetes</taxon>
        <taxon>Glycomycetales</taxon>
        <taxon>Glycomycetaceae</taxon>
        <taxon>Glycomyces</taxon>
    </lineage>
</organism>
<evidence type="ECO:0000259" key="2">
    <source>
        <dbReference type="Pfam" id="PF02371"/>
    </source>
</evidence>
<keyword evidence="4" id="KW-1185">Reference proteome</keyword>